<dbReference type="Proteomes" id="UP000013085">
    <property type="component" value="Unassembled WGS sequence"/>
</dbReference>
<dbReference type="SMART" id="SM00138">
    <property type="entry name" value="MeTrc"/>
    <property type="match status" value="1"/>
</dbReference>
<dbReference type="Pfam" id="PF03705">
    <property type="entry name" value="CheR_N"/>
    <property type="match status" value="1"/>
</dbReference>
<dbReference type="InterPro" id="IPR000780">
    <property type="entry name" value="CheR_MeTrfase"/>
</dbReference>
<dbReference type="InterPro" id="IPR026024">
    <property type="entry name" value="Chemotaxis_MeTrfase_CheR"/>
</dbReference>
<keyword evidence="4" id="KW-0808">Transferase</keyword>
<evidence type="ECO:0000256" key="1">
    <source>
        <dbReference type="ARBA" id="ARBA00001541"/>
    </source>
</evidence>
<dbReference type="Gene3D" id="1.10.155.10">
    <property type="entry name" value="Chemotaxis receptor methyltransferase CheR, N-terminal domain"/>
    <property type="match status" value="1"/>
</dbReference>
<evidence type="ECO:0000313" key="8">
    <source>
        <dbReference type="Proteomes" id="UP000013085"/>
    </source>
</evidence>
<evidence type="ECO:0000259" key="6">
    <source>
        <dbReference type="PROSITE" id="PS50123"/>
    </source>
</evidence>
<organism evidence="7 8">
    <name type="scientific">[Clostridium] clostridioforme 90A8</name>
    <dbReference type="NCBI Taxonomy" id="999408"/>
    <lineage>
        <taxon>Bacteria</taxon>
        <taxon>Bacillati</taxon>
        <taxon>Bacillota</taxon>
        <taxon>Clostridia</taxon>
        <taxon>Lachnospirales</taxon>
        <taxon>Lachnospiraceae</taxon>
        <taxon>Enterocloster</taxon>
    </lineage>
</organism>
<sequence>MLALTDADFNRLHTYIKANYGIDLSKKKQLIVSRLSNTLASRGYRSFSEYVDEILTGRDKEMVTSMLNKLTTNYTYFLREEAHFQFLQNTVLPDLAKKHARDKTLSIWSAGCSSGEEPYTISMYLKEFFGSQANSWDTRILATDISQQILNKARNPVYREESLERLSSSWKQKYFVKNKDNTYTIAPVIKQNVIFQTFNLMNPIRFRRPFDLIFCRNVMIYFDQATKDALVQRFYDATVPGGYLLIGHSEGLNKAACPYEYLMPAIYQKTRR</sequence>
<dbReference type="GO" id="GO:0008983">
    <property type="term" value="F:protein-glutamate O-methyltransferase activity"/>
    <property type="evidence" value="ECO:0007669"/>
    <property type="project" value="UniProtKB-EC"/>
</dbReference>
<dbReference type="RefSeq" id="WP_002584063.1">
    <property type="nucleotide sequence ID" value="NZ_KB850998.1"/>
</dbReference>
<dbReference type="PIRSF" id="PIRSF000410">
    <property type="entry name" value="CheR"/>
    <property type="match status" value="1"/>
</dbReference>
<evidence type="ECO:0000313" key="7">
    <source>
        <dbReference type="EMBL" id="ENZ18765.1"/>
    </source>
</evidence>
<dbReference type="PROSITE" id="PS50123">
    <property type="entry name" value="CHER"/>
    <property type="match status" value="1"/>
</dbReference>
<dbReference type="EC" id="2.1.1.80" evidence="2"/>
<evidence type="ECO:0000256" key="2">
    <source>
        <dbReference type="ARBA" id="ARBA00012534"/>
    </source>
</evidence>
<dbReference type="SUPFAM" id="SSF47757">
    <property type="entry name" value="Chemotaxis receptor methyltransferase CheR, N-terminal domain"/>
    <property type="match status" value="1"/>
</dbReference>
<dbReference type="PATRIC" id="fig|999408.3.peg.1158"/>
<feature type="domain" description="CheR-type methyltransferase" evidence="6">
    <location>
        <begin position="1"/>
        <end position="272"/>
    </location>
</feature>
<reference evidence="7 8" key="1">
    <citation type="submission" date="2013-01" db="EMBL/GenBank/DDBJ databases">
        <title>The Genome Sequence of Clostridium clostridioforme 90A8.</title>
        <authorList>
            <consortium name="The Broad Institute Genome Sequencing Platform"/>
            <person name="Earl A."/>
            <person name="Ward D."/>
            <person name="Feldgarden M."/>
            <person name="Gevers D."/>
            <person name="Courvalin P."/>
            <person name="Lambert T."/>
            <person name="Walker B."/>
            <person name="Young S.K."/>
            <person name="Zeng Q."/>
            <person name="Gargeya S."/>
            <person name="Fitzgerald M."/>
            <person name="Haas B."/>
            <person name="Abouelleil A."/>
            <person name="Alvarado L."/>
            <person name="Arachchi H.M."/>
            <person name="Berlin A.M."/>
            <person name="Chapman S.B."/>
            <person name="Dewar J."/>
            <person name="Goldberg J."/>
            <person name="Griggs A."/>
            <person name="Gujja S."/>
            <person name="Hansen M."/>
            <person name="Howarth C."/>
            <person name="Imamovic A."/>
            <person name="Larimer J."/>
            <person name="McCowan C."/>
            <person name="Murphy C."/>
            <person name="Neiman D."/>
            <person name="Pearson M."/>
            <person name="Priest M."/>
            <person name="Roberts A."/>
            <person name="Saif S."/>
            <person name="Shea T."/>
            <person name="Sisk P."/>
            <person name="Sykes S."/>
            <person name="Wortman J."/>
            <person name="Nusbaum C."/>
            <person name="Birren B."/>
        </authorList>
    </citation>
    <scope>NUCLEOTIDE SEQUENCE [LARGE SCALE GENOMIC DNA]</scope>
    <source>
        <strain evidence="7 8">90A8</strain>
    </source>
</reference>
<proteinExistence type="predicted"/>
<gene>
    <name evidence="7" type="ORF">HMPREF1090_01082</name>
</gene>
<keyword evidence="3" id="KW-0489">Methyltransferase</keyword>
<dbReference type="InterPro" id="IPR029063">
    <property type="entry name" value="SAM-dependent_MTases_sf"/>
</dbReference>
<dbReference type="HOGENOM" id="CLU_025854_0_0_9"/>
<dbReference type="InterPro" id="IPR022641">
    <property type="entry name" value="CheR_N"/>
</dbReference>
<name>A0A0E2HEQ8_9FIRM</name>
<dbReference type="Gene3D" id="3.40.50.150">
    <property type="entry name" value="Vaccinia Virus protein VP39"/>
    <property type="match status" value="1"/>
</dbReference>
<evidence type="ECO:0000256" key="3">
    <source>
        <dbReference type="ARBA" id="ARBA00022603"/>
    </source>
</evidence>
<dbReference type="GO" id="GO:0032259">
    <property type="term" value="P:methylation"/>
    <property type="evidence" value="ECO:0007669"/>
    <property type="project" value="UniProtKB-KW"/>
</dbReference>
<dbReference type="InterPro" id="IPR050903">
    <property type="entry name" value="Bact_Chemotaxis_MeTrfase"/>
</dbReference>
<dbReference type="PANTHER" id="PTHR24422:SF19">
    <property type="entry name" value="CHEMOTAXIS PROTEIN METHYLTRANSFERASE"/>
    <property type="match status" value="1"/>
</dbReference>
<accession>A0A0E2HEQ8</accession>
<dbReference type="CDD" id="cd02440">
    <property type="entry name" value="AdoMet_MTases"/>
    <property type="match status" value="1"/>
</dbReference>
<dbReference type="PANTHER" id="PTHR24422">
    <property type="entry name" value="CHEMOTAXIS PROTEIN METHYLTRANSFERASE"/>
    <property type="match status" value="1"/>
</dbReference>
<dbReference type="AlphaFoldDB" id="A0A0E2HEQ8"/>
<keyword evidence="5" id="KW-0949">S-adenosyl-L-methionine</keyword>
<dbReference type="InterPro" id="IPR036804">
    <property type="entry name" value="CheR_N_sf"/>
</dbReference>
<comment type="caution">
    <text evidence="7">The sequence shown here is derived from an EMBL/GenBank/DDBJ whole genome shotgun (WGS) entry which is preliminary data.</text>
</comment>
<comment type="catalytic activity">
    <reaction evidence="1">
        <text>L-glutamyl-[protein] + S-adenosyl-L-methionine = [protein]-L-glutamate 5-O-methyl ester + S-adenosyl-L-homocysteine</text>
        <dbReference type="Rhea" id="RHEA:24452"/>
        <dbReference type="Rhea" id="RHEA-COMP:10208"/>
        <dbReference type="Rhea" id="RHEA-COMP:10311"/>
        <dbReference type="ChEBI" id="CHEBI:29973"/>
        <dbReference type="ChEBI" id="CHEBI:57856"/>
        <dbReference type="ChEBI" id="CHEBI:59789"/>
        <dbReference type="ChEBI" id="CHEBI:82795"/>
        <dbReference type="EC" id="2.1.1.80"/>
    </reaction>
</comment>
<dbReference type="PRINTS" id="PR00996">
    <property type="entry name" value="CHERMTFRASE"/>
</dbReference>
<dbReference type="InterPro" id="IPR022642">
    <property type="entry name" value="CheR_C"/>
</dbReference>
<evidence type="ECO:0000256" key="5">
    <source>
        <dbReference type="ARBA" id="ARBA00022691"/>
    </source>
</evidence>
<evidence type="ECO:0000256" key="4">
    <source>
        <dbReference type="ARBA" id="ARBA00022679"/>
    </source>
</evidence>
<dbReference type="Pfam" id="PF01739">
    <property type="entry name" value="CheR"/>
    <property type="match status" value="1"/>
</dbReference>
<dbReference type="SUPFAM" id="SSF53335">
    <property type="entry name" value="S-adenosyl-L-methionine-dependent methyltransferases"/>
    <property type="match status" value="1"/>
</dbReference>
<protein>
    <recommendedName>
        <fullName evidence="2">protein-glutamate O-methyltransferase</fullName>
        <ecNumber evidence="2">2.1.1.80</ecNumber>
    </recommendedName>
</protein>
<dbReference type="EMBL" id="AGYR01000007">
    <property type="protein sequence ID" value="ENZ18765.1"/>
    <property type="molecule type" value="Genomic_DNA"/>
</dbReference>